<feature type="region of interest" description="Disordered" evidence="1">
    <location>
        <begin position="1"/>
        <end position="49"/>
    </location>
</feature>
<name>A0A317XRQ7_9BASI</name>
<gene>
    <name evidence="2" type="ORF">BCV70DRAFT_87421</name>
</gene>
<evidence type="ECO:0000256" key="1">
    <source>
        <dbReference type="SAM" id="MobiDB-lite"/>
    </source>
</evidence>
<dbReference type="AlphaFoldDB" id="A0A317XRQ7"/>
<protein>
    <submittedName>
        <fullName evidence="2">Uncharacterized protein</fullName>
    </submittedName>
</protein>
<reference evidence="2 3" key="1">
    <citation type="journal article" date="2018" name="Mol. Biol. Evol.">
        <title>Broad Genomic Sampling Reveals a Smut Pathogenic Ancestry of the Fungal Clade Ustilaginomycotina.</title>
        <authorList>
            <person name="Kijpornyongpan T."/>
            <person name="Mondo S.J."/>
            <person name="Barry K."/>
            <person name="Sandor L."/>
            <person name="Lee J."/>
            <person name="Lipzen A."/>
            <person name="Pangilinan J."/>
            <person name="LaButti K."/>
            <person name="Hainaut M."/>
            <person name="Henrissat B."/>
            <person name="Grigoriev I.V."/>
            <person name="Spatafora J.W."/>
            <person name="Aime M.C."/>
        </authorList>
    </citation>
    <scope>NUCLEOTIDE SEQUENCE [LARGE SCALE GENOMIC DNA]</scope>
    <source>
        <strain evidence="2 3">MCA 3645</strain>
    </source>
</reference>
<evidence type="ECO:0000313" key="2">
    <source>
        <dbReference type="EMBL" id="PWZ00996.1"/>
    </source>
</evidence>
<organism evidence="2 3">
    <name type="scientific">Testicularia cyperi</name>
    <dbReference type="NCBI Taxonomy" id="1882483"/>
    <lineage>
        <taxon>Eukaryota</taxon>
        <taxon>Fungi</taxon>
        <taxon>Dikarya</taxon>
        <taxon>Basidiomycota</taxon>
        <taxon>Ustilaginomycotina</taxon>
        <taxon>Ustilaginomycetes</taxon>
        <taxon>Ustilaginales</taxon>
        <taxon>Anthracoideaceae</taxon>
        <taxon>Testicularia</taxon>
    </lineage>
</organism>
<evidence type="ECO:0000313" key="3">
    <source>
        <dbReference type="Proteomes" id="UP000246740"/>
    </source>
</evidence>
<sequence length="153" mass="16391">MCRTEQRAKTGTQLGGAKSGSNFSPRNSTKNLHSKNLGTSTYRRPQPRGCTSVTVRQATEASAVQVSLNSSLRLSLAEWSNTRSPSCQGDGDLCGIPARSYCTLSTADLKPGCSTAGGRRPSTLTRPETVQDGQTCVQMVPRKCGHRKQCRTA</sequence>
<dbReference type="Proteomes" id="UP000246740">
    <property type="component" value="Unassembled WGS sequence"/>
</dbReference>
<proteinExistence type="predicted"/>
<feature type="compositionally biased region" description="Polar residues" evidence="1">
    <location>
        <begin position="19"/>
        <end position="49"/>
    </location>
</feature>
<dbReference type="EMBL" id="KZ819191">
    <property type="protein sequence ID" value="PWZ00996.1"/>
    <property type="molecule type" value="Genomic_DNA"/>
</dbReference>
<keyword evidence="3" id="KW-1185">Reference proteome</keyword>
<dbReference type="InParanoid" id="A0A317XRQ7"/>
<accession>A0A317XRQ7</accession>